<dbReference type="Pfam" id="PF07562">
    <property type="entry name" value="NCD3G"/>
    <property type="match status" value="1"/>
</dbReference>
<evidence type="ECO:0000256" key="2">
    <source>
        <dbReference type="ARBA" id="ARBA00022475"/>
    </source>
</evidence>
<dbReference type="AlphaFoldDB" id="A0AAU9XCR9"/>
<accession>A0AAU9XCR9</accession>
<evidence type="ECO:0000256" key="12">
    <source>
        <dbReference type="SAM" id="Phobius"/>
    </source>
</evidence>
<keyword evidence="5 12" id="KW-1133">Transmembrane helix</keyword>
<comment type="caution">
    <text evidence="14">The sequence shown here is derived from an EMBL/GenBank/DDBJ whole genome shotgun (WGS) entry which is preliminary data.</text>
</comment>
<dbReference type="CDD" id="cd06350">
    <property type="entry name" value="PBP1_GPCR_family_C-like"/>
    <property type="match status" value="2"/>
</dbReference>
<organism evidence="14 15">
    <name type="scientific">Pocillopora meandrina</name>
    <dbReference type="NCBI Taxonomy" id="46732"/>
    <lineage>
        <taxon>Eukaryota</taxon>
        <taxon>Metazoa</taxon>
        <taxon>Cnidaria</taxon>
        <taxon>Anthozoa</taxon>
        <taxon>Hexacorallia</taxon>
        <taxon>Scleractinia</taxon>
        <taxon>Astrocoeniina</taxon>
        <taxon>Pocilloporidae</taxon>
        <taxon>Pocillopora</taxon>
    </lineage>
</organism>
<dbReference type="InterPro" id="IPR028082">
    <property type="entry name" value="Peripla_BP_I"/>
</dbReference>
<dbReference type="FunFam" id="3.40.50.2300:FF:000016">
    <property type="entry name" value="Taste 1 receptor member 2"/>
    <property type="match status" value="1"/>
</dbReference>
<evidence type="ECO:0000256" key="7">
    <source>
        <dbReference type="ARBA" id="ARBA00023136"/>
    </source>
</evidence>
<protein>
    <recommendedName>
        <fullName evidence="13">G-protein coupled receptors family 3 profile domain-containing protein</fullName>
    </recommendedName>
</protein>
<feature type="domain" description="G-protein coupled receptors family 3 profile" evidence="13">
    <location>
        <begin position="542"/>
        <end position="784"/>
    </location>
</feature>
<feature type="non-terminal residue" evidence="14">
    <location>
        <position position="1052"/>
    </location>
</feature>
<keyword evidence="3 12" id="KW-0812">Transmembrane</keyword>
<keyword evidence="4" id="KW-0732">Signal</keyword>
<feature type="transmembrane region" description="Helical" evidence="12">
    <location>
        <begin position="580"/>
        <end position="597"/>
    </location>
</feature>
<dbReference type="EMBL" id="CALNXJ010000038">
    <property type="protein sequence ID" value="CAH3144070.1"/>
    <property type="molecule type" value="Genomic_DNA"/>
</dbReference>
<dbReference type="InterPro" id="IPR001828">
    <property type="entry name" value="ANF_lig-bd_rcpt"/>
</dbReference>
<feature type="transmembrane region" description="Helical" evidence="12">
    <location>
        <begin position="657"/>
        <end position="675"/>
    </location>
</feature>
<name>A0AAU9XCR9_9CNID</name>
<keyword evidence="6" id="KW-0297">G-protein coupled receptor</keyword>
<keyword evidence="10" id="KW-0807">Transducer</keyword>
<feature type="transmembrane region" description="Helical" evidence="12">
    <location>
        <begin position="617"/>
        <end position="636"/>
    </location>
</feature>
<dbReference type="Pfam" id="PF01094">
    <property type="entry name" value="ANF_receptor"/>
    <property type="match status" value="2"/>
</dbReference>
<dbReference type="PRINTS" id="PR00248">
    <property type="entry name" value="GPCRMGR"/>
</dbReference>
<dbReference type="Proteomes" id="UP001159428">
    <property type="component" value="Unassembled WGS sequence"/>
</dbReference>
<dbReference type="Gene3D" id="3.40.50.2300">
    <property type="match status" value="4"/>
</dbReference>
<gene>
    <name evidence="14" type="ORF">PMEA_00020568</name>
</gene>
<evidence type="ECO:0000313" key="15">
    <source>
        <dbReference type="Proteomes" id="UP001159428"/>
    </source>
</evidence>
<feature type="non-terminal residue" evidence="14">
    <location>
        <position position="1"/>
    </location>
</feature>
<evidence type="ECO:0000256" key="3">
    <source>
        <dbReference type="ARBA" id="ARBA00022692"/>
    </source>
</evidence>
<sequence>YAAVQAQYRKGDMMLGGLFSVHQVPDRPGSRYEDIYLRGLGRMQAMIFAIERINNDTSLLSNISLGYDIRDYGGNLSKAAGLIYQLLTVDSCVNLSQNAPRKKAIISLIGPNESRTALFIGGFLRMLNVSSITGTATSTELSSFTYKHLYRTVPSDKFLAKAMVDLITHFNWGYVAVVGQDDSYGRSGAWAVVSESSSRKSSFCIAFTEFIRLESLHLSVQNIVQKLKQMDNVKVVILWLYENYQTKFLAEVQRQNLTGRVWILSEIHLTSKLPVKGILESSLGFQFHKFSDSGFKEYLKEILVKEKDDRSFSEWNHITSEKWKFLKNMKCVHRQIEQCSNELIKEVYSPYVPYIIDTVYAVAHALDIFNRNFSYDETKDRAKLQIANSFDVQKLLGRVSFDGLTGKIKFDQFGDRSSAYYDIFSFKNVPNGDVESVEMVLIGEWKNSQKNETRLIFHEALNWTTKSGRPPKSECSERCPPGTRKSSTSPCCWQCLPCLGETISSSAGSESCRECPNGTISNPANTECVALPSANISYTNITGIVILTFGSLGVVVTLFCLAALCKFWNSPIVKASNRELSLSLLLTIFALFSLVYIDVFKTTNTICMIIYPLRYLTYNICLSTLLVKVLLISCAFRVPIMTSLELTSLPNKAQVGIVIAFLAPLLSVLMPWLLLDPPFNFQHIYPKLKYLFILLEAPYREGDIMLGGLFSVHQPPDKPGSQCGETNLRELGRMQAMIFAIERINNDTSLLSNISLGYDVRDYCGNFSKAARLVYKLLTIDTCVNLSQNATRKKAIISLIGPSESSTVLFIAGFLRILNVSSISGSATSAELSSLTYDHLFRTVPSDTFLAKAMVDLVTHFNWSYVAVVGLDDSYGRNGVWAIVSESTSRKSTFCIALTEFIRLESLTLSISNFLAEVQRQNLTGRVWILSEVHLTSTLPVEGILDSSLGFLCHEFSDSGFKKYLKDILVRERDSKSFPEWNYSTSEIWKPLKSKKCVHRQIEQCTKDLIEEIYSSYVPNIIDAVYTVAHALHIFNKNFSYNETKDRAKLQV</sequence>
<dbReference type="InterPro" id="IPR050726">
    <property type="entry name" value="mGluR"/>
</dbReference>
<comment type="similarity">
    <text evidence="11">Belongs to the G-protein coupled receptor 3 family. TAS1R subfamily.</text>
</comment>
<evidence type="ECO:0000256" key="11">
    <source>
        <dbReference type="ARBA" id="ARBA00038492"/>
    </source>
</evidence>
<feature type="transmembrane region" description="Helical" evidence="12">
    <location>
        <begin position="541"/>
        <end position="568"/>
    </location>
</feature>
<dbReference type="Pfam" id="PF00003">
    <property type="entry name" value="7tm_3"/>
    <property type="match status" value="1"/>
</dbReference>
<evidence type="ECO:0000256" key="8">
    <source>
        <dbReference type="ARBA" id="ARBA00023170"/>
    </source>
</evidence>
<keyword evidence="2" id="KW-1003">Cell membrane</keyword>
<evidence type="ECO:0000256" key="1">
    <source>
        <dbReference type="ARBA" id="ARBA00004651"/>
    </source>
</evidence>
<dbReference type="SUPFAM" id="SSF53822">
    <property type="entry name" value="Periplasmic binding protein-like I"/>
    <property type="match status" value="2"/>
</dbReference>
<evidence type="ECO:0000259" key="13">
    <source>
        <dbReference type="PROSITE" id="PS50259"/>
    </source>
</evidence>
<dbReference type="FunFam" id="2.10.50.30:FF:000004">
    <property type="entry name" value="Taste receptor type 1 member 3-like protein"/>
    <property type="match status" value="1"/>
</dbReference>
<dbReference type="PROSITE" id="PS50259">
    <property type="entry name" value="G_PROTEIN_RECEP_F3_4"/>
    <property type="match status" value="1"/>
</dbReference>
<dbReference type="PANTHER" id="PTHR24060">
    <property type="entry name" value="METABOTROPIC GLUTAMATE RECEPTOR"/>
    <property type="match status" value="1"/>
</dbReference>
<keyword evidence="7 12" id="KW-0472">Membrane</keyword>
<proteinExistence type="inferred from homology"/>
<dbReference type="Gene3D" id="2.10.50.30">
    <property type="entry name" value="GPCR, family 3, nine cysteines domain"/>
    <property type="match status" value="1"/>
</dbReference>
<evidence type="ECO:0000256" key="4">
    <source>
        <dbReference type="ARBA" id="ARBA00022729"/>
    </source>
</evidence>
<dbReference type="GO" id="GO:0005886">
    <property type="term" value="C:plasma membrane"/>
    <property type="evidence" value="ECO:0007669"/>
    <property type="project" value="UniProtKB-SubCell"/>
</dbReference>
<dbReference type="InterPro" id="IPR000337">
    <property type="entry name" value="GPCR_3"/>
</dbReference>
<dbReference type="InterPro" id="IPR038550">
    <property type="entry name" value="GPCR_3_9-Cys_sf"/>
</dbReference>
<evidence type="ECO:0000256" key="5">
    <source>
        <dbReference type="ARBA" id="ARBA00022989"/>
    </source>
</evidence>
<dbReference type="InterPro" id="IPR011500">
    <property type="entry name" value="GPCR_3_9-Cys_dom"/>
</dbReference>
<evidence type="ECO:0000256" key="6">
    <source>
        <dbReference type="ARBA" id="ARBA00023040"/>
    </source>
</evidence>
<dbReference type="GO" id="GO:0004930">
    <property type="term" value="F:G protein-coupled receptor activity"/>
    <property type="evidence" value="ECO:0007669"/>
    <property type="project" value="UniProtKB-KW"/>
</dbReference>
<dbReference type="InterPro" id="IPR017978">
    <property type="entry name" value="GPCR_3_C"/>
</dbReference>
<comment type="subcellular location">
    <subcellularLocation>
        <location evidence="1">Cell membrane</location>
        <topology evidence="1">Multi-pass membrane protein</topology>
    </subcellularLocation>
</comment>
<keyword evidence="8" id="KW-0675">Receptor</keyword>
<evidence type="ECO:0000256" key="9">
    <source>
        <dbReference type="ARBA" id="ARBA00023180"/>
    </source>
</evidence>
<dbReference type="GO" id="GO:0050909">
    <property type="term" value="P:sensory perception of taste"/>
    <property type="evidence" value="ECO:0007669"/>
    <property type="project" value="UniProtKB-ARBA"/>
</dbReference>
<keyword evidence="9" id="KW-0325">Glycoprotein</keyword>
<keyword evidence="15" id="KW-1185">Reference proteome</keyword>
<evidence type="ECO:0000256" key="10">
    <source>
        <dbReference type="ARBA" id="ARBA00023224"/>
    </source>
</evidence>
<reference evidence="14 15" key="1">
    <citation type="submission" date="2022-05" db="EMBL/GenBank/DDBJ databases">
        <authorList>
            <consortium name="Genoscope - CEA"/>
            <person name="William W."/>
        </authorList>
    </citation>
    <scope>NUCLEOTIDE SEQUENCE [LARGE SCALE GENOMIC DNA]</scope>
</reference>
<evidence type="ECO:0000313" key="14">
    <source>
        <dbReference type="EMBL" id="CAH3144070.1"/>
    </source>
</evidence>